<gene>
    <name evidence="2" type="ORF">JOF44_002456</name>
</gene>
<reference evidence="2 3" key="1">
    <citation type="submission" date="2021-03" db="EMBL/GenBank/DDBJ databases">
        <title>Sequencing the genomes of 1000 actinobacteria strains.</title>
        <authorList>
            <person name="Klenk H.-P."/>
        </authorList>
    </citation>
    <scope>NUCLEOTIDE SEQUENCE [LARGE SCALE GENOMIC DNA]</scope>
    <source>
        <strain evidence="2 3">DSM 14564</strain>
    </source>
</reference>
<organism evidence="2 3">
    <name type="scientific">Brachybacterium fresconis</name>
    <dbReference type="NCBI Taxonomy" id="173363"/>
    <lineage>
        <taxon>Bacteria</taxon>
        <taxon>Bacillati</taxon>
        <taxon>Actinomycetota</taxon>
        <taxon>Actinomycetes</taxon>
        <taxon>Micrococcales</taxon>
        <taxon>Dermabacteraceae</taxon>
        <taxon>Brachybacterium</taxon>
    </lineage>
</organism>
<evidence type="ECO:0000259" key="1">
    <source>
        <dbReference type="Pfam" id="PF11706"/>
    </source>
</evidence>
<dbReference type="EMBL" id="JAGIOC010000001">
    <property type="protein sequence ID" value="MBP2409553.1"/>
    <property type="molecule type" value="Genomic_DNA"/>
</dbReference>
<dbReference type="PANTHER" id="PTHR35525">
    <property type="entry name" value="BLL6575 PROTEIN"/>
    <property type="match status" value="1"/>
</dbReference>
<feature type="domain" description="Zinc finger CGNR" evidence="1">
    <location>
        <begin position="150"/>
        <end position="189"/>
    </location>
</feature>
<dbReference type="Proteomes" id="UP000698222">
    <property type="component" value="Unassembled WGS sequence"/>
</dbReference>
<proteinExistence type="predicted"/>
<protein>
    <submittedName>
        <fullName evidence="2">RNA-binding Zn ribbon-like protein</fullName>
    </submittedName>
</protein>
<dbReference type="Gene3D" id="1.10.3300.10">
    <property type="entry name" value="Jann2411-like domain"/>
    <property type="match status" value="1"/>
</dbReference>
<evidence type="ECO:0000313" key="3">
    <source>
        <dbReference type="Proteomes" id="UP000698222"/>
    </source>
</evidence>
<dbReference type="InterPro" id="IPR021005">
    <property type="entry name" value="Znf_CGNR"/>
</dbReference>
<dbReference type="Pfam" id="PF07336">
    <property type="entry name" value="ABATE"/>
    <property type="match status" value="1"/>
</dbReference>
<evidence type="ECO:0000313" key="2">
    <source>
        <dbReference type="EMBL" id="MBP2409553.1"/>
    </source>
</evidence>
<dbReference type="InterPro" id="IPR023286">
    <property type="entry name" value="ABATE_dom_sf"/>
</dbReference>
<accession>A0ABS4YL92</accession>
<sequence>MSTIPLPPAPGATEHISLALADSAVMLPGGRHEDELDSPAAATTWLVDRGLAPEDTELLEYCQNQLADLRHQLRALFAAQVDGTPPERSVLEHVNRTLTRVPSAPLLHHDANRGLYRAPGHPVTQLVEHSMAQIVEDAAALLTGEDASSLARCGAPPCDRFLLRTHARRHWCSTRCGDRVRAARAYERRRSVVHER</sequence>
<comment type="caution">
    <text evidence="2">The sequence shown here is derived from an EMBL/GenBank/DDBJ whole genome shotgun (WGS) entry which is preliminary data.</text>
</comment>
<dbReference type="PANTHER" id="PTHR35525:SF3">
    <property type="entry name" value="BLL6575 PROTEIN"/>
    <property type="match status" value="1"/>
</dbReference>
<dbReference type="Pfam" id="PF11706">
    <property type="entry name" value="zf-CGNR"/>
    <property type="match status" value="1"/>
</dbReference>
<keyword evidence="3" id="KW-1185">Reference proteome</keyword>
<name>A0ABS4YL92_9MICO</name>
<dbReference type="SUPFAM" id="SSF160904">
    <property type="entry name" value="Jann2411-like"/>
    <property type="match status" value="1"/>
</dbReference>
<dbReference type="InterPro" id="IPR010852">
    <property type="entry name" value="ABATE"/>
</dbReference>